<evidence type="ECO:0000313" key="3">
    <source>
        <dbReference type="Proteomes" id="UP001347796"/>
    </source>
</evidence>
<feature type="compositionally biased region" description="Basic and acidic residues" evidence="1">
    <location>
        <begin position="270"/>
        <end position="280"/>
    </location>
</feature>
<evidence type="ECO:0000313" key="2">
    <source>
        <dbReference type="EMBL" id="KAK6182328.1"/>
    </source>
</evidence>
<dbReference type="Proteomes" id="UP001347796">
    <property type="component" value="Unassembled WGS sequence"/>
</dbReference>
<dbReference type="PANTHER" id="PTHR47018">
    <property type="entry name" value="CXC DOMAIN-CONTAINING PROTEIN-RELATED"/>
    <property type="match status" value="1"/>
</dbReference>
<proteinExistence type="predicted"/>
<dbReference type="AlphaFoldDB" id="A0AAN8JWX6"/>
<evidence type="ECO:0000256" key="1">
    <source>
        <dbReference type="SAM" id="MobiDB-lite"/>
    </source>
</evidence>
<accession>A0AAN8JWX6</accession>
<comment type="caution">
    <text evidence="2">The sequence shown here is derived from an EMBL/GenBank/DDBJ whole genome shotgun (WGS) entry which is preliminary data.</text>
</comment>
<reference evidence="2 3" key="1">
    <citation type="submission" date="2024-01" db="EMBL/GenBank/DDBJ databases">
        <title>The genome of the rayed Mediterranean limpet Patella caerulea (Linnaeus, 1758).</title>
        <authorList>
            <person name="Anh-Thu Weber A."/>
            <person name="Halstead-Nussloch G."/>
        </authorList>
    </citation>
    <scope>NUCLEOTIDE SEQUENCE [LARGE SCALE GENOMIC DNA]</scope>
    <source>
        <strain evidence="2">AATW-2023a</strain>
        <tissue evidence="2">Whole specimen</tissue>
    </source>
</reference>
<feature type="region of interest" description="Disordered" evidence="1">
    <location>
        <begin position="268"/>
        <end position="288"/>
    </location>
</feature>
<gene>
    <name evidence="2" type="ORF">SNE40_010039</name>
</gene>
<sequence>MQETKTTHAEIWAEFEKGNFCVTKGMAGFTSIGPDHGIEQENRELKVIGGIVGITQNEKSLDKYFLIAPELSNLLREKKTYYTGNNEKRTQHHELAGGKLSRVTQNAVNLSAVFHQHGNPFEPADEDEIYNLLTKSVMNETVVNDILRRDEIGQQMFEGFVTERPIEGRISVWEKMIKKKLGTFKSANASTEIRVGDKVVNIKEERGLLQRFIVISRSRPELGLEECIETYEFGVVPRSLFASDGSLLLAYDKASILHHLEKLNSNAEQAKADRNKRTESEPSGNHSVHVPLQVEQADVEINQPSAYRVIIIDGMAVVNSVTKTDQMKTCQDFADSFLAIVCNIATNNDEVRLVFDRYMKTSLKEQMMTKRTKGKSTYYHVKDTTLIKNISLKEFLSNIRIKAELTEFLADKVERHSRSSNNRMKKFIVTSGTQNKGNVDIPDSLLSHSHEEAATLLILHAVNAPHDADLVVSSPDTDGLLLLVHTYQFLQSTSLERAG</sequence>
<dbReference type="EMBL" id="JAZGQO010000007">
    <property type="protein sequence ID" value="KAK6182328.1"/>
    <property type="molecule type" value="Genomic_DNA"/>
</dbReference>
<name>A0AAN8JWX6_PATCE</name>
<protein>
    <submittedName>
        <fullName evidence="2">Uncharacterized protein</fullName>
    </submittedName>
</protein>
<dbReference type="PANTHER" id="PTHR47018:SF3">
    <property type="entry name" value="MYCBP-ASSOCIATED PROTEIN"/>
    <property type="match status" value="1"/>
</dbReference>
<keyword evidence="3" id="KW-1185">Reference proteome</keyword>
<organism evidence="2 3">
    <name type="scientific">Patella caerulea</name>
    <name type="common">Rayed Mediterranean limpet</name>
    <dbReference type="NCBI Taxonomy" id="87958"/>
    <lineage>
        <taxon>Eukaryota</taxon>
        <taxon>Metazoa</taxon>
        <taxon>Spiralia</taxon>
        <taxon>Lophotrochozoa</taxon>
        <taxon>Mollusca</taxon>
        <taxon>Gastropoda</taxon>
        <taxon>Patellogastropoda</taxon>
        <taxon>Patelloidea</taxon>
        <taxon>Patellidae</taxon>
        <taxon>Patella</taxon>
    </lineage>
</organism>